<keyword evidence="3" id="KW-0645">Protease</keyword>
<keyword evidence="4" id="KW-1185">Reference proteome</keyword>
<dbReference type="PANTHER" id="PTHR24260">
    <property type="match status" value="1"/>
</dbReference>
<evidence type="ECO:0000313" key="3">
    <source>
        <dbReference type="EMBL" id="QWG05498.1"/>
    </source>
</evidence>
<evidence type="ECO:0000313" key="4">
    <source>
        <dbReference type="Proteomes" id="UP000678679"/>
    </source>
</evidence>
<dbReference type="SUPFAM" id="SSF50494">
    <property type="entry name" value="Trypsin-like serine proteases"/>
    <property type="match status" value="1"/>
</dbReference>
<reference evidence="3 4" key="1">
    <citation type="submission" date="2021-05" db="EMBL/GenBank/DDBJ databases">
        <title>Comparative genomic studies on the polysaccharide-degrading batcterial strains of the Flammeovirga genus.</title>
        <authorList>
            <person name="Zewei F."/>
            <person name="Zheng Z."/>
            <person name="Yu L."/>
            <person name="Ruyue G."/>
            <person name="Yanhong M."/>
            <person name="Yuanyuan C."/>
            <person name="Jingyan G."/>
            <person name="Wenjun H."/>
        </authorList>
    </citation>
    <scope>NUCLEOTIDE SEQUENCE [LARGE SCALE GENOMIC DNA]</scope>
    <source>
        <strain evidence="3 4">NBRC:100898</strain>
    </source>
</reference>
<dbReference type="GO" id="GO:0006508">
    <property type="term" value="P:proteolysis"/>
    <property type="evidence" value="ECO:0007669"/>
    <property type="project" value="UniProtKB-KW"/>
</dbReference>
<sequence length="336" mass="36765">MKLKHLLFFGLSFFVFISCDDNETNDPDPVVESTFGIRHDKELSEYESIAATVSPENPDFRTVVQFKYSLDGTDEYDYTASGVVIDEEWILTAGHNFYDKSEQSNPAPVSGITIRVGNDPNNPDTTYTVESIYIHPTWLNGDQNYSDANDLCLVKVSSAIADITPAQLFTDKTETLGNKVWICGFGDYSKLEGQDKTMDSKKHAMENVLDRLQEGLETSVNGVTYSGGLVAFDFDNPGKTINSLGDDIVNADEKILGEGTSDPEPMEYEATTVSGDSGGPLFLKDTDGAWKVSGILGGGASNVFEGHVDGSYGDISIYTRVSTSYDWISSVMNDEE</sequence>
<dbReference type="Gene3D" id="2.40.10.10">
    <property type="entry name" value="Trypsin-like serine proteases"/>
    <property type="match status" value="1"/>
</dbReference>
<organism evidence="3 4">
    <name type="scientific">Flammeovirga yaeyamensis</name>
    <dbReference type="NCBI Taxonomy" id="367791"/>
    <lineage>
        <taxon>Bacteria</taxon>
        <taxon>Pseudomonadati</taxon>
        <taxon>Bacteroidota</taxon>
        <taxon>Cytophagia</taxon>
        <taxon>Cytophagales</taxon>
        <taxon>Flammeovirgaceae</taxon>
        <taxon>Flammeovirga</taxon>
    </lineage>
</organism>
<dbReference type="GO" id="GO:0004252">
    <property type="term" value="F:serine-type endopeptidase activity"/>
    <property type="evidence" value="ECO:0007669"/>
    <property type="project" value="InterPro"/>
</dbReference>
<keyword evidence="1" id="KW-1015">Disulfide bond</keyword>
<feature type="domain" description="Peptidase S1" evidence="2">
    <location>
        <begin position="30"/>
        <end position="333"/>
    </location>
</feature>
<dbReference type="PRINTS" id="PR00722">
    <property type="entry name" value="CHYMOTRYPSIN"/>
</dbReference>
<dbReference type="PROSITE" id="PS00135">
    <property type="entry name" value="TRYPSIN_SER"/>
    <property type="match status" value="1"/>
</dbReference>
<evidence type="ECO:0000259" key="2">
    <source>
        <dbReference type="PROSITE" id="PS50240"/>
    </source>
</evidence>
<dbReference type="RefSeq" id="WP_169661851.1">
    <property type="nucleotide sequence ID" value="NZ_CP076133.1"/>
</dbReference>
<dbReference type="KEGG" id="fya:KMW28_24060"/>
<name>A0AAX1NG42_9BACT</name>
<gene>
    <name evidence="3" type="ORF">KMW28_24060</name>
</gene>
<dbReference type="PANTHER" id="PTHR24260:SF132">
    <property type="entry name" value="PEPTIDASE S1 DOMAIN-CONTAINING PROTEIN"/>
    <property type="match status" value="1"/>
</dbReference>
<dbReference type="Proteomes" id="UP000678679">
    <property type="component" value="Chromosome 2"/>
</dbReference>
<accession>A0AAX1NG42</accession>
<dbReference type="SMART" id="SM00020">
    <property type="entry name" value="Tryp_SPc"/>
    <property type="match status" value="1"/>
</dbReference>
<dbReference type="Pfam" id="PF00089">
    <property type="entry name" value="Trypsin"/>
    <property type="match status" value="1"/>
</dbReference>
<dbReference type="InterPro" id="IPR033116">
    <property type="entry name" value="TRYPSIN_SER"/>
</dbReference>
<dbReference type="InterPro" id="IPR043504">
    <property type="entry name" value="Peptidase_S1_PA_chymotrypsin"/>
</dbReference>
<dbReference type="InterPro" id="IPR001254">
    <property type="entry name" value="Trypsin_dom"/>
</dbReference>
<dbReference type="InterPro" id="IPR009003">
    <property type="entry name" value="Peptidase_S1_PA"/>
</dbReference>
<dbReference type="PROSITE" id="PS50240">
    <property type="entry name" value="TRYPSIN_DOM"/>
    <property type="match status" value="1"/>
</dbReference>
<dbReference type="InterPro" id="IPR001314">
    <property type="entry name" value="Peptidase_S1A"/>
</dbReference>
<proteinExistence type="predicted"/>
<protein>
    <submittedName>
        <fullName evidence="3">Trypsin-like serine protease</fullName>
        <ecNumber evidence="3">3.4.21.-</ecNumber>
    </submittedName>
</protein>
<dbReference type="AlphaFoldDB" id="A0AAX1NG42"/>
<dbReference type="PROSITE" id="PS51257">
    <property type="entry name" value="PROKAR_LIPOPROTEIN"/>
    <property type="match status" value="1"/>
</dbReference>
<dbReference type="EC" id="3.4.21.-" evidence="3"/>
<evidence type="ECO:0000256" key="1">
    <source>
        <dbReference type="ARBA" id="ARBA00023157"/>
    </source>
</evidence>
<dbReference type="EMBL" id="CP076133">
    <property type="protein sequence ID" value="QWG05498.1"/>
    <property type="molecule type" value="Genomic_DNA"/>
</dbReference>
<keyword evidence="3" id="KW-0378">Hydrolase</keyword>
<dbReference type="InterPro" id="IPR051333">
    <property type="entry name" value="CLIP_Serine_Protease"/>
</dbReference>